<dbReference type="PROSITE" id="PS50042">
    <property type="entry name" value="CNMP_BINDING_3"/>
    <property type="match status" value="2"/>
</dbReference>
<organism evidence="2 3">
    <name type="scientific">Paramecium sonneborni</name>
    <dbReference type="NCBI Taxonomy" id="65129"/>
    <lineage>
        <taxon>Eukaryota</taxon>
        <taxon>Sar</taxon>
        <taxon>Alveolata</taxon>
        <taxon>Ciliophora</taxon>
        <taxon>Intramacronucleata</taxon>
        <taxon>Oligohymenophorea</taxon>
        <taxon>Peniculida</taxon>
        <taxon>Parameciidae</taxon>
        <taxon>Paramecium</taxon>
    </lineage>
</organism>
<name>A0A8S1PQR7_9CILI</name>
<dbReference type="GO" id="GO:0034236">
    <property type="term" value="F:protein kinase A catalytic subunit binding"/>
    <property type="evidence" value="ECO:0007669"/>
    <property type="project" value="TreeGrafter"/>
</dbReference>
<dbReference type="OrthoDB" id="166212at2759"/>
<evidence type="ECO:0000313" key="2">
    <source>
        <dbReference type="EMBL" id="CAD8105073.1"/>
    </source>
</evidence>
<gene>
    <name evidence="2" type="ORF">PSON_ATCC_30995.1.T0830173</name>
</gene>
<dbReference type="FunFam" id="2.60.120.10:FF:000220">
    <property type="entry name" value="Uncharacterized protein"/>
    <property type="match status" value="1"/>
</dbReference>
<dbReference type="CDD" id="cd00038">
    <property type="entry name" value="CAP_ED"/>
    <property type="match status" value="2"/>
</dbReference>
<dbReference type="GO" id="GO:0005829">
    <property type="term" value="C:cytosol"/>
    <property type="evidence" value="ECO:0007669"/>
    <property type="project" value="TreeGrafter"/>
</dbReference>
<evidence type="ECO:0000313" key="3">
    <source>
        <dbReference type="Proteomes" id="UP000692954"/>
    </source>
</evidence>
<dbReference type="InterPro" id="IPR000595">
    <property type="entry name" value="cNMP-bd_dom"/>
</dbReference>
<protein>
    <recommendedName>
        <fullName evidence="1">Cyclic nucleotide-binding domain-containing protein</fullName>
    </recommendedName>
</protein>
<dbReference type="PANTHER" id="PTHR11635">
    <property type="entry name" value="CAMP-DEPENDENT PROTEIN KINASE REGULATORY CHAIN"/>
    <property type="match status" value="1"/>
</dbReference>
<dbReference type="GO" id="GO:0005952">
    <property type="term" value="C:cAMP-dependent protein kinase complex"/>
    <property type="evidence" value="ECO:0007669"/>
    <property type="project" value="InterPro"/>
</dbReference>
<sequence>MSFASDQGSEESDSDDSIFQMNNIQQRKNLSEIDVIIAILSIEPKNRSYQQLELLCEKFEQNVHYFQQIRSKLNPNILIKLMSTITIERFKAFSVVFNQSETGRKMYIVLQGEAAILIKSNDHFESHKKEDNKKEENKRRRATKTFDELILHRYQNFRIVAYKKQYDYFGEIAIEQRIPRTATVITKEPCIFAILTFDAYQTLLSELKADNLQLRQVVIAKMYPFHLLNEQQLQSILHNQEELNIQAGSILYKDLQTADSVYLIIKGEVQVSLKEFIDNAASKVQEQKYFLNFQKQQRIKNIGLFSVGQIIGDYEIFLFKIYKRKFIRRTTAIVKSDSKIIKIPIQQFVDVIEYGLSSKWLIKYLNDKYESKQKLPILQIQDETEKQRQNNFVSPQLKKMILRIKQYHDHNKISSERFSKVNYQYDQDQNTNDQPFTTLKNEINFQDKSVLKYLAKDQILPKKSINTLSQFSVEKFASSLKSRIQFSKLMTQIDDDMTCYRFYSSPIKQKPKQIFLRKVCSQIQSPQLMQSSQLLN</sequence>
<dbReference type="GO" id="GO:0004862">
    <property type="term" value="F:cAMP-dependent protein kinase inhibitor activity"/>
    <property type="evidence" value="ECO:0007669"/>
    <property type="project" value="TreeGrafter"/>
</dbReference>
<feature type="domain" description="Cyclic nucleotide-binding" evidence="1">
    <location>
        <begin position="69"/>
        <end position="204"/>
    </location>
</feature>
<dbReference type="FunFam" id="2.60.120.10:FF:000249">
    <property type="entry name" value="Uncharacterized protein"/>
    <property type="match status" value="1"/>
</dbReference>
<dbReference type="Proteomes" id="UP000692954">
    <property type="component" value="Unassembled WGS sequence"/>
</dbReference>
<dbReference type="AlphaFoldDB" id="A0A8S1PQR7"/>
<dbReference type="SMART" id="SM00100">
    <property type="entry name" value="cNMP"/>
    <property type="match status" value="2"/>
</dbReference>
<dbReference type="PANTHER" id="PTHR11635:SF152">
    <property type="entry name" value="CAMP-DEPENDENT PROTEIN KINASE TYPE I REGULATORY SUBUNIT-RELATED"/>
    <property type="match status" value="1"/>
</dbReference>
<comment type="caution">
    <text evidence="2">The sequence shown here is derived from an EMBL/GenBank/DDBJ whole genome shotgun (WGS) entry which is preliminary data.</text>
</comment>
<dbReference type="PROSITE" id="PS00889">
    <property type="entry name" value="CNMP_BINDING_2"/>
    <property type="match status" value="1"/>
</dbReference>
<dbReference type="InterPro" id="IPR018488">
    <property type="entry name" value="cNMP-bd_CS"/>
</dbReference>
<proteinExistence type="predicted"/>
<evidence type="ECO:0000259" key="1">
    <source>
        <dbReference type="PROSITE" id="PS50042"/>
    </source>
</evidence>
<keyword evidence="3" id="KW-1185">Reference proteome</keyword>
<accession>A0A8S1PQR7</accession>
<dbReference type="InterPro" id="IPR050503">
    <property type="entry name" value="cAMP-dep_PK_reg_su-like"/>
</dbReference>
<reference evidence="2" key="1">
    <citation type="submission" date="2021-01" db="EMBL/GenBank/DDBJ databases">
        <authorList>
            <consortium name="Genoscope - CEA"/>
            <person name="William W."/>
        </authorList>
    </citation>
    <scope>NUCLEOTIDE SEQUENCE</scope>
</reference>
<dbReference type="GO" id="GO:0030552">
    <property type="term" value="F:cAMP binding"/>
    <property type="evidence" value="ECO:0007669"/>
    <property type="project" value="TreeGrafter"/>
</dbReference>
<dbReference type="EMBL" id="CAJJDN010000083">
    <property type="protein sequence ID" value="CAD8105073.1"/>
    <property type="molecule type" value="Genomic_DNA"/>
</dbReference>
<feature type="domain" description="Cyclic nucleotide-binding" evidence="1">
    <location>
        <begin position="224"/>
        <end position="352"/>
    </location>
</feature>